<keyword evidence="3" id="KW-0804">Transcription</keyword>
<dbReference type="PROSITE" id="PS51063">
    <property type="entry name" value="HTH_CRP_2"/>
    <property type="match status" value="1"/>
</dbReference>
<proteinExistence type="predicted"/>
<dbReference type="InterPro" id="IPR018490">
    <property type="entry name" value="cNMP-bd_dom_sf"/>
</dbReference>
<dbReference type="GO" id="GO:0003677">
    <property type="term" value="F:DNA binding"/>
    <property type="evidence" value="ECO:0007669"/>
    <property type="project" value="UniProtKB-KW"/>
</dbReference>
<organism evidence="5 6">
    <name type="scientific">Bradyrhizobium nitroreducens</name>
    <dbReference type="NCBI Taxonomy" id="709803"/>
    <lineage>
        <taxon>Bacteria</taxon>
        <taxon>Pseudomonadati</taxon>
        <taxon>Pseudomonadota</taxon>
        <taxon>Alphaproteobacteria</taxon>
        <taxon>Hyphomicrobiales</taxon>
        <taxon>Nitrobacteraceae</taxon>
        <taxon>Bradyrhizobium</taxon>
    </lineage>
</organism>
<gene>
    <name evidence="5" type="ORF">TSA1_12350</name>
</gene>
<feature type="domain" description="HTH crp-type" evidence="4">
    <location>
        <begin position="113"/>
        <end position="187"/>
    </location>
</feature>
<evidence type="ECO:0000313" key="5">
    <source>
        <dbReference type="EMBL" id="PIT06035.1"/>
    </source>
</evidence>
<keyword evidence="2" id="KW-0238">DNA-binding</keyword>
<comment type="caution">
    <text evidence="5">The sequence shown here is derived from an EMBL/GenBank/DDBJ whole genome shotgun (WGS) entry which is preliminary data.</text>
</comment>
<accession>A0A2M6UNE3</accession>
<dbReference type="GO" id="GO:0006355">
    <property type="term" value="P:regulation of DNA-templated transcription"/>
    <property type="evidence" value="ECO:0007669"/>
    <property type="project" value="InterPro"/>
</dbReference>
<dbReference type="InterPro" id="IPR036390">
    <property type="entry name" value="WH_DNA-bd_sf"/>
</dbReference>
<dbReference type="InterPro" id="IPR014710">
    <property type="entry name" value="RmlC-like_jellyroll"/>
</dbReference>
<dbReference type="InterPro" id="IPR036388">
    <property type="entry name" value="WH-like_DNA-bd_sf"/>
</dbReference>
<dbReference type="InterPro" id="IPR000595">
    <property type="entry name" value="cNMP-bd_dom"/>
</dbReference>
<name>A0A2M6UNE3_9BRAD</name>
<protein>
    <submittedName>
        <fullName evidence="5">Crp/Fnr family transcriptional regulator</fullName>
    </submittedName>
</protein>
<keyword evidence="6" id="KW-1185">Reference proteome</keyword>
<dbReference type="InterPro" id="IPR012318">
    <property type="entry name" value="HTH_CRP"/>
</dbReference>
<evidence type="ECO:0000256" key="3">
    <source>
        <dbReference type="ARBA" id="ARBA00023163"/>
    </source>
</evidence>
<dbReference type="AlphaFoldDB" id="A0A2M6UNE3"/>
<reference evidence="5 6" key="1">
    <citation type="submission" date="2015-06" db="EMBL/GenBank/DDBJ databases">
        <title>Comparative genome analysis of nirS-carrying Bradyrhizobium sp. strains.</title>
        <authorList>
            <person name="Ishii S."/>
            <person name="Jang J."/>
            <person name="Nishizawa T."/>
            <person name="Senoo K."/>
        </authorList>
    </citation>
    <scope>NUCLEOTIDE SEQUENCE [LARGE SCALE GENOMIC DNA]</scope>
    <source>
        <strain evidence="5 6">TSA1</strain>
    </source>
</reference>
<evidence type="ECO:0000256" key="1">
    <source>
        <dbReference type="ARBA" id="ARBA00023015"/>
    </source>
</evidence>
<dbReference type="Proteomes" id="UP000228930">
    <property type="component" value="Unassembled WGS sequence"/>
</dbReference>
<dbReference type="SUPFAM" id="SSF51206">
    <property type="entry name" value="cAMP-binding domain-like"/>
    <property type="match status" value="1"/>
</dbReference>
<evidence type="ECO:0000256" key="2">
    <source>
        <dbReference type="ARBA" id="ARBA00023125"/>
    </source>
</evidence>
<dbReference type="Pfam" id="PF13545">
    <property type="entry name" value="HTH_Crp_2"/>
    <property type="match status" value="1"/>
</dbReference>
<dbReference type="Gene3D" id="2.60.120.10">
    <property type="entry name" value="Jelly Rolls"/>
    <property type="match status" value="1"/>
</dbReference>
<dbReference type="Gene3D" id="1.10.10.10">
    <property type="entry name" value="Winged helix-like DNA-binding domain superfamily/Winged helix DNA-binding domain"/>
    <property type="match status" value="1"/>
</dbReference>
<evidence type="ECO:0000259" key="4">
    <source>
        <dbReference type="PROSITE" id="PS51063"/>
    </source>
</evidence>
<dbReference type="SMART" id="SM00419">
    <property type="entry name" value="HTH_CRP"/>
    <property type="match status" value="1"/>
</dbReference>
<dbReference type="EMBL" id="LFJC01000003">
    <property type="protein sequence ID" value="PIT06035.1"/>
    <property type="molecule type" value="Genomic_DNA"/>
</dbReference>
<dbReference type="RefSeq" id="WP_100181102.1">
    <property type="nucleotide sequence ID" value="NZ_LFJC01000003.1"/>
</dbReference>
<dbReference type="SUPFAM" id="SSF46785">
    <property type="entry name" value="Winged helix' DNA-binding domain"/>
    <property type="match status" value="1"/>
</dbReference>
<keyword evidence="1" id="KW-0805">Transcription regulation</keyword>
<sequence>MVPAGRQLLTANQASPDIYVFCAGWGFRFLQMPNGRRQILGFLLPGDVLAGSLLHERLHFSVKALTAIQVSTMKRTEVHARVAMNVRILWAAAECCANEARTADETIAALGQFSAEERIAHLFLQLMKRIASRNVIRDERYRVPLRQQHIADAVGLTPVHVSRVLSAFRERRVADLSNGVLEVFDLRELQRLGALN</sequence>
<dbReference type="Pfam" id="PF00027">
    <property type="entry name" value="cNMP_binding"/>
    <property type="match status" value="1"/>
</dbReference>
<evidence type="ECO:0000313" key="6">
    <source>
        <dbReference type="Proteomes" id="UP000228930"/>
    </source>
</evidence>